<dbReference type="InterPro" id="IPR027417">
    <property type="entry name" value="P-loop_NTPase"/>
</dbReference>
<sequence>MKVILIEGEENTGKSTLFRKIREELINGKGIIIKEEYEQDFWGFYEIEEKKVILNSFSDQFKIIREFKEFYEKYRDECNVLVTAIRPKEVNPRLHNAMKKKIYEADKSEQEIVIRLEKKHKIEQDKYLEEKYDEFLSEWSKI</sequence>
<dbReference type="AlphaFoldDB" id="A0A286NT70"/>
<accession>A0A286NT70</accession>
<protein>
    <submittedName>
        <fullName evidence="1">Uncharacterized protein</fullName>
    </submittedName>
</protein>
<dbReference type="SUPFAM" id="SSF52540">
    <property type="entry name" value="P-loop containing nucleoside triphosphate hydrolases"/>
    <property type="match status" value="1"/>
</dbReference>
<organism evidence="1 2">
    <name type="scientific">Capnocytophaga cynodegmi</name>
    <dbReference type="NCBI Taxonomy" id="28189"/>
    <lineage>
        <taxon>Bacteria</taxon>
        <taxon>Pseudomonadati</taxon>
        <taxon>Bacteroidota</taxon>
        <taxon>Flavobacteriia</taxon>
        <taxon>Flavobacteriales</taxon>
        <taxon>Flavobacteriaceae</taxon>
        <taxon>Capnocytophaga</taxon>
    </lineage>
</organism>
<dbReference type="GeneID" id="96780185"/>
<dbReference type="RefSeq" id="WP_095897274.1">
    <property type="nucleotide sequence ID" value="NZ_CP022378.1"/>
</dbReference>
<dbReference type="EMBL" id="CP022378">
    <property type="protein sequence ID" value="ATA67153.1"/>
    <property type="molecule type" value="Genomic_DNA"/>
</dbReference>
<evidence type="ECO:0000313" key="1">
    <source>
        <dbReference type="EMBL" id="ATA67153.1"/>
    </source>
</evidence>
<dbReference type="KEGG" id="ccyn:CGC48_00065"/>
<dbReference type="Proteomes" id="UP000242855">
    <property type="component" value="Chromosome"/>
</dbReference>
<name>A0A286NT70_9FLAO</name>
<proteinExistence type="predicted"/>
<evidence type="ECO:0000313" key="2">
    <source>
        <dbReference type="Proteomes" id="UP000242855"/>
    </source>
</evidence>
<gene>
    <name evidence="1" type="ORF">CGC48_00065</name>
</gene>
<reference evidence="1 2" key="1">
    <citation type="journal article" date="2017" name="Genome Announc.">
        <title>Twelve Complete Reference Genomes of Clinical Isolates in the Capnocytophaga Genus.</title>
        <authorList>
            <person name="Villarma A."/>
            <person name="Gulvik C.A."/>
            <person name="Rowe L.A."/>
            <person name="Sheth M."/>
            <person name="Juieng P."/>
            <person name="Nicholson A.C."/>
            <person name="Loparev V.N."/>
            <person name="McQuiston J.R."/>
        </authorList>
    </citation>
    <scope>NUCLEOTIDE SEQUENCE [LARGE SCALE GENOMIC DNA]</scope>
    <source>
        <strain evidence="1 2">G7591</strain>
    </source>
</reference>